<keyword evidence="1" id="KW-0812">Transmembrane</keyword>
<keyword evidence="1" id="KW-0472">Membrane</keyword>
<name>A0A4P9CAP3_EUBML</name>
<dbReference type="EMBL" id="CP029487">
    <property type="protein sequence ID" value="QCT72678.1"/>
    <property type="molecule type" value="Genomic_DNA"/>
</dbReference>
<feature type="signal peptide" evidence="2">
    <location>
        <begin position="1"/>
        <end position="25"/>
    </location>
</feature>
<evidence type="ECO:0000256" key="1">
    <source>
        <dbReference type="SAM" id="Phobius"/>
    </source>
</evidence>
<dbReference type="KEGG" id="emt:CPZ25_015525"/>
<dbReference type="RefSeq" id="WP_096919198.1">
    <property type="nucleotide sequence ID" value="NZ_CP029487.1"/>
</dbReference>
<evidence type="ECO:0000256" key="2">
    <source>
        <dbReference type="SAM" id="SignalP"/>
    </source>
</evidence>
<accession>A0A4P9CAP3</accession>
<proteinExistence type="predicted"/>
<dbReference type="PROSITE" id="PS51257">
    <property type="entry name" value="PROKAR_LIPOPROTEIN"/>
    <property type="match status" value="1"/>
</dbReference>
<feature type="transmembrane region" description="Helical" evidence="1">
    <location>
        <begin position="70"/>
        <end position="92"/>
    </location>
</feature>
<keyword evidence="4" id="KW-1185">Reference proteome</keyword>
<dbReference type="Proteomes" id="UP000218387">
    <property type="component" value="Chromosome"/>
</dbReference>
<protein>
    <submittedName>
        <fullName evidence="3">Uncharacterized protein</fullName>
    </submittedName>
</protein>
<evidence type="ECO:0000313" key="3">
    <source>
        <dbReference type="EMBL" id="QCT72678.1"/>
    </source>
</evidence>
<gene>
    <name evidence="3" type="ORF">CPZ25_015525</name>
</gene>
<evidence type="ECO:0000313" key="4">
    <source>
        <dbReference type="Proteomes" id="UP000218387"/>
    </source>
</evidence>
<organism evidence="3 4">
    <name type="scientific">Eubacterium maltosivorans</name>
    <dbReference type="NCBI Taxonomy" id="2041044"/>
    <lineage>
        <taxon>Bacteria</taxon>
        <taxon>Bacillati</taxon>
        <taxon>Bacillota</taxon>
        <taxon>Clostridia</taxon>
        <taxon>Eubacteriales</taxon>
        <taxon>Eubacteriaceae</taxon>
        <taxon>Eubacterium</taxon>
    </lineage>
</organism>
<reference evidence="3 4" key="1">
    <citation type="submission" date="2018-05" db="EMBL/GenBank/DDBJ databases">
        <title>Genome comparison of Eubacterium sp.</title>
        <authorList>
            <person name="Feng Y."/>
            <person name="Sanchez-Andrea I."/>
            <person name="Stams A.J.M."/>
            <person name="De Vos W.M."/>
        </authorList>
    </citation>
    <scope>NUCLEOTIDE SEQUENCE [LARGE SCALE GENOMIC DNA]</scope>
    <source>
        <strain evidence="3 4">YI</strain>
    </source>
</reference>
<keyword evidence="2" id="KW-0732">Signal</keyword>
<sequence length="99" mass="9893">MTTKARSALFLLCALFLLACLPAAAAASGTDAGTEITLTTPSAAEAQNTTETIGPSPVPLAKPQREMCALSAPVASGIAAVIIAAVTAVVIIRKASKLE</sequence>
<dbReference type="AlphaFoldDB" id="A0A4P9CAP3"/>
<feature type="chain" id="PRO_5039428215" evidence="2">
    <location>
        <begin position="26"/>
        <end position="99"/>
    </location>
</feature>
<keyword evidence="1" id="KW-1133">Transmembrane helix</keyword>